<dbReference type="EMBL" id="KC612412">
    <property type="protein sequence ID" value="AGH59843.1"/>
    <property type="molecule type" value="Genomic_DNA"/>
</dbReference>
<dbReference type="VEuPathDB" id="TriTrypDB:Tb427_000578100"/>
<feature type="region of interest" description="Disordered" evidence="1">
    <location>
        <begin position="259"/>
        <end position="282"/>
    </location>
</feature>
<protein>
    <submittedName>
        <fullName evidence="2">Variant surface glycoprotein 326</fullName>
    </submittedName>
</protein>
<evidence type="ECO:0000313" key="2">
    <source>
        <dbReference type="EMBL" id="AGH59843.1"/>
    </source>
</evidence>
<dbReference type="SUPFAM" id="SSF58087">
    <property type="entry name" value="Variant surface glycoprotein (N-terminal domain)"/>
    <property type="match status" value="1"/>
</dbReference>
<evidence type="ECO:0000256" key="1">
    <source>
        <dbReference type="SAM" id="MobiDB-lite"/>
    </source>
</evidence>
<reference evidence="2" key="1">
    <citation type="submission" date="2013-02" db="EMBL/GenBank/DDBJ databases">
        <authorList>
            <person name="Cross G.A.M."/>
            <person name="Kim H.-S."/>
            <person name="Wickstead B."/>
        </authorList>
    </citation>
    <scope>NUCLEOTIDE SEQUENCE</scope>
    <source>
        <strain evidence="2">Lister 427</strain>
    </source>
</reference>
<dbReference type="AlphaFoldDB" id="M4SU41"/>
<dbReference type="VEuPathDB" id="TriTrypDB:Tb1125.Tb09.v4.0114"/>
<reference evidence="2" key="2">
    <citation type="journal article" date="2014" name="Mol. Biochem. Parasitol.">
        <title>Capturing the variant surface glycoprotein repertoire (the VSGnome) of Trypanosoma brucei Lister 427.</title>
        <authorList>
            <person name="Cross G.A."/>
            <person name="Kim H.S."/>
            <person name="Wickstead B."/>
        </authorList>
    </citation>
    <scope>NUCLEOTIDE SEQUENCE</scope>
    <source>
        <strain evidence="2">Lister 427</strain>
    </source>
</reference>
<accession>M4SU41</accession>
<organism evidence="2">
    <name type="scientific">Trypanosoma brucei</name>
    <dbReference type="NCBI Taxonomy" id="5691"/>
    <lineage>
        <taxon>Eukaryota</taxon>
        <taxon>Discoba</taxon>
        <taxon>Euglenozoa</taxon>
        <taxon>Kinetoplastea</taxon>
        <taxon>Metakinetoplastina</taxon>
        <taxon>Trypanosomatida</taxon>
        <taxon>Trypanosomatidae</taxon>
        <taxon>Trypanosoma</taxon>
    </lineage>
</organism>
<proteinExistence type="predicted"/>
<name>M4SU41_9TRYP</name>
<sequence>MIYRINFAATLKEQMVSSILELNKHGIRYVGRPQKPAVCITVFVMTFATCAAAVSEDPTQTEANAAVTTFCTSKAYLDSVAKQLQAWENTATATAQELAAKAKTLNLAAAVKTKTENAVAYAFLAEIAAARTATAAEIAKETTKKTAEALAALKQRQGELAAHYALHKAGANMKVGQHTTGEHSAKIINTAGAASGSTCVAVATAEAVTTEQCEQEAKAMATAAKIGAVLSKATKIKAGTQTKLTLSTATVKFQGDGSIGTRSQWKATGDAKSCETNAGGPTATAGEATNAVALEALTFAQIGAPEELQLNQPEAQTSKPSQAATTAILIEDATIVAAVLAAQRSYKQPPKKVSEETVENLSATIQAQRLAVYLAIKEGAKIKLEENKDKIAVAIFGMKEGGINDKFFEPLKQETVNIPTENDPIKGNIQQIADGENFVTVMAFYSAQNLKKAAVASAGAKPEGDGKTDAAEKPGDKKEGDKATAADCTGTEEGKCDKEKCTWDKEKNQCKVKEGAAVISAVITKVPLLLAFFLLA</sequence>
<feature type="region of interest" description="Disordered" evidence="1">
    <location>
        <begin position="457"/>
        <end position="498"/>
    </location>
</feature>
<feature type="compositionally biased region" description="Basic and acidic residues" evidence="1">
    <location>
        <begin position="462"/>
        <end position="484"/>
    </location>
</feature>
<dbReference type="VEuPathDB" id="TriTrypDB:Tb09.v4.0114"/>